<evidence type="ECO:0000256" key="3">
    <source>
        <dbReference type="SAM" id="MobiDB-lite"/>
    </source>
</evidence>
<reference evidence="5 6" key="1">
    <citation type="submission" date="2017-10" db="EMBL/GenBank/DDBJ databases">
        <title>Whole genome sequencing of members of genus Pseudoxanthomonas.</title>
        <authorList>
            <person name="Kumar S."/>
            <person name="Bansal K."/>
            <person name="Kaur A."/>
            <person name="Patil P."/>
            <person name="Sharma S."/>
            <person name="Patil P.B."/>
        </authorList>
    </citation>
    <scope>NUCLEOTIDE SEQUENCE [LARGE SCALE GENOMIC DNA]</scope>
    <source>
        <strain evidence="5 6">DSM 17801</strain>
    </source>
</reference>
<sequence length="1249" mass="131123">MRPLPMRRSIPSSAPEEPVMAPRRTRLIAISATAAAAIAGGYGLYLAAQTAPPELAQAPMNITNVIPPAFLMAVDNSGSMSTDETLFRTATGPGYLSSNSFFDSSGNLRTSGTSVTKHMDGGYNADFYGALRSPEHNRAFFNPTTTYLPWRTSTGLLEANAPTNAAAEDPRGAGFGAATPFTTYDFTTYLTTTETWPTGKVIPEGTWVRNNRTCNRAPGSTTTTDAWVQYASEKTMTADCSTEFRYYPARVYLSTTATPPPGYDITKRVLVRGAGPGGADMYRYDYVAGNFTTGGAEAVQNFANWWTYYGNRNRAMIAAMTHSVSDFTRMRVGYFQINTPPTARGDANDPNILMRDMGVQADRDALYTSMRGLNASGNTPTRRATARMVRQFMRTDAGAPIKLQCQKNAGMLFTDGYTNESPSGAATSYWNVGNVDGSYPAPYGGGTSSSDTIADYAMYGYTTNLRSDLPAGKVPVPNVCNTTPIPDGVDCNTNPHMNFYGVTLGARGAVYDVDAAATANPYANPPNWAATGTTNTSPSNVDDIWHAALNSRGEFINATSPTEITEAMRRILAAVNEGTSPAGTIGVTGSRIGGGSLTVEPRYESTNNGTDWYGKLQAHTVTANALTGETTFTDAWEAGASLMAQGAGARDIRYGTTAASVVPTVQAFNAGTLTLDSLCAAADPLKTVACSTAGISALASGSMNIDRAVAYLRGDRTDEGVLRTRTSILGDIVNSSPVISAHTDDYGYRSMGGSYATSYATYLTAKQAAARPLVLVGANDGMFHVFDGRATGTGGNELFAYIPATSLGHMGNLLFPYVAADKNNQKFEHRYFVDGQIAVSDVYMGGAWHTIAVVASGAGGRSVFALDITNPGAISVLWEVNDRITGNAAISNNIGYVLGQPVIVPFKTATGTISWKAIFGNGYNSSSQQASLFVVDVATGATSTIVASEATAPAYNGLGNVSVVDTKRRNLDNDAWIPGRDGFADTAYAADQNGAVWKFDLLADAVALGGEPLFIAQNGGARQSITGGVTVATGPGGGTMVYFGTGSFIFTGDPLDTSIQTMYGVLDRGAPVSGRGVLQQQSVGSDSGAFRATTNHALGAGMYGWYIDLPAGERIIGYPRIESGIVFFPTYEAATATSGDCSVSGTNWLYGLNALSGGAAMTNVRMGSPTGPQPASTTGAVSLSTGGSAPVKDVAIMTAPRVSPLAPGAAQADIDATLDAQCSMVVRVAGAPAMYLPRPCGRQSWRQVR</sequence>
<evidence type="ECO:0000256" key="1">
    <source>
        <dbReference type="ARBA" id="ARBA00022723"/>
    </source>
</evidence>
<gene>
    <name evidence="5" type="ORF">CSC65_08505</name>
</gene>
<dbReference type="EMBL" id="PDWN01000007">
    <property type="protein sequence ID" value="KAF1694725.1"/>
    <property type="molecule type" value="Genomic_DNA"/>
</dbReference>
<protein>
    <submittedName>
        <fullName evidence="5">Pilus assembly protein</fullName>
    </submittedName>
</protein>
<feature type="domain" description="PilY1 beta-propeller" evidence="4">
    <location>
        <begin position="729"/>
        <end position="1082"/>
    </location>
</feature>
<dbReference type="InterPro" id="IPR008707">
    <property type="entry name" value="B-propeller_PilY1"/>
</dbReference>
<keyword evidence="6" id="KW-1185">Reference proteome</keyword>
<proteinExistence type="predicted"/>
<evidence type="ECO:0000313" key="5">
    <source>
        <dbReference type="EMBL" id="KAF1694725.1"/>
    </source>
</evidence>
<comment type="caution">
    <text evidence="5">The sequence shown here is derived from an EMBL/GenBank/DDBJ whole genome shotgun (WGS) entry which is preliminary data.</text>
</comment>
<organism evidence="5 6">
    <name type="scientific">Pseudoxanthomonas daejeonensis</name>
    <dbReference type="NCBI Taxonomy" id="266062"/>
    <lineage>
        <taxon>Bacteria</taxon>
        <taxon>Pseudomonadati</taxon>
        <taxon>Pseudomonadota</taxon>
        <taxon>Gammaproteobacteria</taxon>
        <taxon>Lysobacterales</taxon>
        <taxon>Lysobacteraceae</taxon>
        <taxon>Pseudoxanthomonas</taxon>
    </lineage>
</organism>
<dbReference type="Pfam" id="PF05567">
    <property type="entry name" value="T4P_PilY1"/>
    <property type="match status" value="1"/>
</dbReference>
<accession>A0ABQ6Z7G3</accession>
<name>A0ABQ6Z7G3_9GAMM</name>
<keyword evidence="2" id="KW-0106">Calcium</keyword>
<evidence type="ECO:0000259" key="4">
    <source>
        <dbReference type="Pfam" id="PF05567"/>
    </source>
</evidence>
<evidence type="ECO:0000256" key="2">
    <source>
        <dbReference type="ARBA" id="ARBA00022837"/>
    </source>
</evidence>
<keyword evidence="1" id="KW-0479">Metal-binding</keyword>
<dbReference type="Proteomes" id="UP000788419">
    <property type="component" value="Unassembled WGS sequence"/>
</dbReference>
<evidence type="ECO:0000313" key="6">
    <source>
        <dbReference type="Proteomes" id="UP000788419"/>
    </source>
</evidence>
<feature type="region of interest" description="Disordered" evidence="3">
    <location>
        <begin position="1"/>
        <end position="20"/>
    </location>
</feature>